<evidence type="ECO:0000256" key="6">
    <source>
        <dbReference type="SAM" id="Phobius"/>
    </source>
</evidence>
<keyword evidence="4 5" id="KW-0067">ATP-binding</keyword>
<keyword evidence="1 8" id="KW-0808">Transferase</keyword>
<proteinExistence type="predicted"/>
<reference evidence="8 9" key="1">
    <citation type="journal article" date="2016" name="Genome Announc.">
        <title>First Complete Genome Sequence of a Subdivision 6 Acidobacterium Strain.</title>
        <authorList>
            <person name="Huang S."/>
            <person name="Vieira S."/>
            <person name="Bunk B."/>
            <person name="Riedel T."/>
            <person name="Sproer C."/>
            <person name="Overmann J."/>
        </authorList>
    </citation>
    <scope>NUCLEOTIDE SEQUENCE [LARGE SCALE GENOMIC DNA]</scope>
    <source>
        <strain evidence="9">DSM 100886 HEG_-6_39</strain>
    </source>
</reference>
<evidence type="ECO:0000256" key="2">
    <source>
        <dbReference type="ARBA" id="ARBA00022741"/>
    </source>
</evidence>
<dbReference type="PROSITE" id="PS00107">
    <property type="entry name" value="PROTEIN_KINASE_ATP"/>
    <property type="match status" value="1"/>
</dbReference>
<dbReference type="Pfam" id="PF07676">
    <property type="entry name" value="PD40"/>
    <property type="match status" value="1"/>
</dbReference>
<dbReference type="GO" id="GO:0005524">
    <property type="term" value="F:ATP binding"/>
    <property type="evidence" value="ECO:0007669"/>
    <property type="project" value="UniProtKB-UniRule"/>
</dbReference>
<dbReference type="CDD" id="cd14014">
    <property type="entry name" value="STKc_PknB_like"/>
    <property type="match status" value="1"/>
</dbReference>
<dbReference type="RefSeq" id="WP_110171189.1">
    <property type="nucleotide sequence ID" value="NZ_CP015136.1"/>
</dbReference>
<dbReference type="Proteomes" id="UP000076079">
    <property type="component" value="Chromosome"/>
</dbReference>
<dbReference type="EC" id="2.7.11.1" evidence="8"/>
<dbReference type="Gene3D" id="1.10.510.10">
    <property type="entry name" value="Transferase(Phosphotransferase) domain 1"/>
    <property type="match status" value="1"/>
</dbReference>
<dbReference type="Pfam" id="PF00069">
    <property type="entry name" value="Pkinase"/>
    <property type="match status" value="1"/>
</dbReference>
<evidence type="ECO:0000313" key="9">
    <source>
        <dbReference type="Proteomes" id="UP000076079"/>
    </source>
</evidence>
<evidence type="ECO:0000256" key="1">
    <source>
        <dbReference type="ARBA" id="ARBA00022679"/>
    </source>
</evidence>
<dbReference type="SMART" id="SM00220">
    <property type="entry name" value="S_TKc"/>
    <property type="match status" value="1"/>
</dbReference>
<dbReference type="SUPFAM" id="SSF82171">
    <property type="entry name" value="DPP6 N-terminal domain-like"/>
    <property type="match status" value="1"/>
</dbReference>
<keyword evidence="9" id="KW-1185">Reference proteome</keyword>
<dbReference type="KEGG" id="abac:LuPra_02657"/>
<dbReference type="InterPro" id="IPR011659">
    <property type="entry name" value="WD40"/>
</dbReference>
<dbReference type="PROSITE" id="PS50011">
    <property type="entry name" value="PROTEIN_KINASE_DOM"/>
    <property type="match status" value="1"/>
</dbReference>
<keyword evidence="6" id="KW-0472">Membrane</keyword>
<dbReference type="PANTHER" id="PTHR43289">
    <property type="entry name" value="MITOGEN-ACTIVATED PROTEIN KINASE KINASE KINASE 20-RELATED"/>
    <property type="match status" value="1"/>
</dbReference>
<dbReference type="InterPro" id="IPR011009">
    <property type="entry name" value="Kinase-like_dom_sf"/>
</dbReference>
<keyword evidence="6" id="KW-1133">Transmembrane helix</keyword>
<feature type="domain" description="Protein kinase" evidence="7">
    <location>
        <begin position="78"/>
        <end position="351"/>
    </location>
</feature>
<dbReference type="Gene3D" id="3.30.200.20">
    <property type="entry name" value="Phosphorylase Kinase, domain 1"/>
    <property type="match status" value="1"/>
</dbReference>
<evidence type="ECO:0000259" key="7">
    <source>
        <dbReference type="PROSITE" id="PS50011"/>
    </source>
</evidence>
<dbReference type="AlphaFoldDB" id="A0A143PMM8"/>
<dbReference type="SUPFAM" id="SSF69304">
    <property type="entry name" value="Tricorn protease N-terminal domain"/>
    <property type="match status" value="1"/>
</dbReference>
<dbReference type="PATRIC" id="fig|1813736.3.peg.2809"/>
<name>A0A143PMM8_LUTPR</name>
<dbReference type="InterPro" id="IPR017441">
    <property type="entry name" value="Protein_kinase_ATP_BS"/>
</dbReference>
<dbReference type="EMBL" id="CP015136">
    <property type="protein sequence ID" value="AMY09440.1"/>
    <property type="molecule type" value="Genomic_DNA"/>
</dbReference>
<protein>
    <submittedName>
        <fullName evidence="8">Serine/threonine-protein kinase PrkC</fullName>
        <ecNumber evidence="8">2.7.11.1</ecNumber>
    </submittedName>
</protein>
<gene>
    <name evidence="8" type="primary">prkC_26</name>
    <name evidence="8" type="ORF">LuPra_02657</name>
</gene>
<dbReference type="InterPro" id="IPR000719">
    <property type="entry name" value="Prot_kinase_dom"/>
</dbReference>
<keyword evidence="3 8" id="KW-0418">Kinase</keyword>
<feature type="binding site" evidence="5">
    <location>
        <position position="107"/>
    </location>
    <ligand>
        <name>ATP</name>
        <dbReference type="ChEBI" id="CHEBI:30616"/>
    </ligand>
</feature>
<evidence type="ECO:0000256" key="4">
    <source>
        <dbReference type="ARBA" id="ARBA00022840"/>
    </source>
</evidence>
<evidence type="ECO:0000256" key="3">
    <source>
        <dbReference type="ARBA" id="ARBA00022777"/>
    </source>
</evidence>
<evidence type="ECO:0000256" key="5">
    <source>
        <dbReference type="PROSITE-ProRule" id="PRU10141"/>
    </source>
</evidence>
<feature type="transmembrane region" description="Helical" evidence="6">
    <location>
        <begin position="377"/>
        <end position="395"/>
    </location>
</feature>
<reference evidence="9" key="2">
    <citation type="submission" date="2016-04" db="EMBL/GenBank/DDBJ databases">
        <title>First Complete Genome Sequence of a Subdivision 6 Acidobacterium.</title>
        <authorList>
            <person name="Huang S."/>
            <person name="Vieira S."/>
            <person name="Bunk B."/>
            <person name="Riedel T."/>
            <person name="Sproeer C."/>
            <person name="Overmann J."/>
        </authorList>
    </citation>
    <scope>NUCLEOTIDE SEQUENCE [LARGE SCALE GENOMIC DNA]</scope>
    <source>
        <strain evidence="9">DSM 100886 HEG_-6_39</strain>
    </source>
</reference>
<dbReference type="InterPro" id="IPR011042">
    <property type="entry name" value="6-blade_b-propeller_TolB-like"/>
</dbReference>
<dbReference type="OrthoDB" id="101360at2"/>
<dbReference type="PANTHER" id="PTHR43289:SF6">
    <property type="entry name" value="SERINE_THREONINE-PROTEIN KINASE NEKL-3"/>
    <property type="match status" value="1"/>
</dbReference>
<dbReference type="SUPFAM" id="SSF56112">
    <property type="entry name" value="Protein kinase-like (PK-like)"/>
    <property type="match status" value="1"/>
</dbReference>
<dbReference type="GO" id="GO:0004674">
    <property type="term" value="F:protein serine/threonine kinase activity"/>
    <property type="evidence" value="ECO:0007669"/>
    <property type="project" value="UniProtKB-EC"/>
</dbReference>
<dbReference type="STRING" id="1855912.LuPra_02657"/>
<keyword evidence="6" id="KW-0812">Transmembrane</keyword>
<accession>A0A143PMM8</accession>
<keyword evidence="2 5" id="KW-0547">Nucleotide-binding</keyword>
<dbReference type="Gene3D" id="2.120.10.30">
    <property type="entry name" value="TolB, C-terminal domain"/>
    <property type="match status" value="3"/>
</dbReference>
<sequence length="969" mass="104804">MTTPERWARVERLYHEALARGAHEREALLADACAGDDALRREIESLLAHDGGAAFLSTPAVANGIGGGIRIGQALGPYVISAQIGEGGMGEVYRARDATLDREVAIKVLPEAFAADADRVARFQREARTLASLDHPNIAIIHGLEQAGDVHALVMELVPGDDLSQRIVRGAIPINEALPIAKQIAEALEAAHERGIIHRDLKPANIKVRADGTVKVLDFGLAKVMERLGAESDGPQPPPLTVPGMTQAGMILGTAAYMSPEQARGWPVDKRTDIWAFGCVLYEILTGRAVFTGDTLSDTITAILDREPHWKALPEHTPSSVRRLLRRCLEKDPKRRLPDIADARLEIDEAETTRSDARDSGQTVSSRIARIATRERVGWIIAAACLTGLVAMLAFNRAGPGDRAPADTPSYSTSIVLPAGVNLWSGNPPGRFVLSPDGRRLAMVASDSTGRSMLWVRPLDSRVAQALGGTEGATYPFWSADSRFIAFLAQNKLKTIGIAGGEVVTLCDASFESTGAWNRDDVILFTPRGNSPLFRVSASGGTTTPVTTLETASGDVQHSFPFFLPDGRHFLYFVVGSQASRTVPRGVYVGALDSTAPGKLIEPGGSNAKYANGYLLFLRNGALLAQPFDVGRLELQGTPASLVDHVQTTGSSASDMAGVFTVSETGLLAYQAGSVVRSQLTWFDRAGTRLATLGDPADYVDVALSPDNTRVAVSLLDLEIGTRDLWIFDVARRLGERFTYESGDDFGPNWSRPGGERIFFSSLRKGRIDLYEKPSSGSGSETLLLKDDLGKFNASASPDGRFLVYVGGGGVIQQSDIWVLPLSGEKKPAPFQESRFRESQGQFSPDGRWIAFMSTKSGTPQVYVAAFPGRDSERQVSTAGGGWPRWNRNGKELFYLALDNTLMVTPVNGQTSRFDVGTGRPLFVIHPRPARVDAYPYDVTADGHRVLVNTFVEEVTPPITLIVNWEHKR</sequence>
<evidence type="ECO:0000313" key="8">
    <source>
        <dbReference type="EMBL" id="AMY09440.1"/>
    </source>
</evidence>
<organism evidence="8 9">
    <name type="scientific">Luteitalea pratensis</name>
    <dbReference type="NCBI Taxonomy" id="1855912"/>
    <lineage>
        <taxon>Bacteria</taxon>
        <taxon>Pseudomonadati</taxon>
        <taxon>Acidobacteriota</taxon>
        <taxon>Vicinamibacteria</taxon>
        <taxon>Vicinamibacterales</taxon>
        <taxon>Vicinamibacteraceae</taxon>
        <taxon>Luteitalea</taxon>
    </lineage>
</organism>